<dbReference type="RefSeq" id="WP_121681425.1">
    <property type="nucleotide sequence ID" value="NZ_RCVZ01000010.1"/>
</dbReference>
<keyword evidence="1" id="KW-0812">Transmembrane</keyword>
<feature type="transmembrane region" description="Helical" evidence="1">
    <location>
        <begin position="71"/>
        <end position="88"/>
    </location>
</feature>
<dbReference type="AlphaFoldDB" id="A0A3L7JVQ2"/>
<feature type="transmembrane region" description="Helical" evidence="1">
    <location>
        <begin position="7"/>
        <end position="27"/>
    </location>
</feature>
<sequence length="127" mass="14895">MIKNGIVILKCLEGMKLAVILIGLCFILDKSMLNWVLIAGLSIVAIIREFVSGPRVKTVKYYQMHLQQQFWLYPLLLAVLYGVVLIHFSVEKQVMAGVFLLGFAFFEMTYSYLRWKREERKQWNKVF</sequence>
<evidence type="ECO:0000313" key="2">
    <source>
        <dbReference type="EMBL" id="RLQ94334.1"/>
    </source>
</evidence>
<evidence type="ECO:0000313" key="3">
    <source>
        <dbReference type="Proteomes" id="UP000276770"/>
    </source>
</evidence>
<proteinExistence type="predicted"/>
<protein>
    <submittedName>
        <fullName evidence="2">Uncharacterized protein</fullName>
    </submittedName>
</protein>
<evidence type="ECO:0000256" key="1">
    <source>
        <dbReference type="SAM" id="Phobius"/>
    </source>
</evidence>
<gene>
    <name evidence="2" type="ORF">D9X91_14870</name>
</gene>
<dbReference type="EMBL" id="RCVZ01000010">
    <property type="protein sequence ID" value="RLQ94334.1"/>
    <property type="molecule type" value="Genomic_DNA"/>
</dbReference>
<keyword evidence="3" id="KW-1185">Reference proteome</keyword>
<comment type="caution">
    <text evidence="2">The sequence shown here is derived from an EMBL/GenBank/DDBJ whole genome shotgun (WGS) entry which is preliminary data.</text>
</comment>
<reference evidence="2 3" key="1">
    <citation type="submission" date="2018-10" db="EMBL/GenBank/DDBJ databases">
        <title>Falsibacillus sp. genome draft.</title>
        <authorList>
            <person name="Shi S."/>
        </authorList>
    </citation>
    <scope>NUCLEOTIDE SEQUENCE [LARGE SCALE GENOMIC DNA]</scope>
    <source>
        <strain evidence="2 3">GY 10110</strain>
    </source>
</reference>
<feature type="transmembrane region" description="Helical" evidence="1">
    <location>
        <begin position="33"/>
        <end position="51"/>
    </location>
</feature>
<keyword evidence="1" id="KW-1133">Transmembrane helix</keyword>
<dbReference type="Proteomes" id="UP000276770">
    <property type="component" value="Unassembled WGS sequence"/>
</dbReference>
<accession>A0A3L7JVQ2</accession>
<keyword evidence="1" id="KW-0472">Membrane</keyword>
<organism evidence="2 3">
    <name type="scientific">Falsibacillus albus</name>
    <dbReference type="NCBI Taxonomy" id="2478915"/>
    <lineage>
        <taxon>Bacteria</taxon>
        <taxon>Bacillati</taxon>
        <taxon>Bacillota</taxon>
        <taxon>Bacilli</taxon>
        <taxon>Bacillales</taxon>
        <taxon>Bacillaceae</taxon>
        <taxon>Falsibacillus</taxon>
    </lineage>
</organism>
<name>A0A3L7JVQ2_9BACI</name>
<feature type="transmembrane region" description="Helical" evidence="1">
    <location>
        <begin position="94"/>
        <end position="113"/>
    </location>
</feature>